<dbReference type="Pfam" id="PF13586">
    <property type="entry name" value="DDE_Tnp_1_2"/>
    <property type="match status" value="1"/>
</dbReference>
<dbReference type="InterPro" id="IPR008490">
    <property type="entry name" value="Transposase_InsH_N"/>
</dbReference>
<dbReference type="EMBL" id="AP018694">
    <property type="protein sequence ID" value="BBE19262.1"/>
    <property type="molecule type" value="Genomic_DNA"/>
</dbReference>
<dbReference type="InterPro" id="IPR025668">
    <property type="entry name" value="Tnp_DDE_dom"/>
</dbReference>
<organism evidence="3 4">
    <name type="scientific">Aquipluma nitroreducens</name>
    <dbReference type="NCBI Taxonomy" id="2010828"/>
    <lineage>
        <taxon>Bacteria</taxon>
        <taxon>Pseudomonadati</taxon>
        <taxon>Bacteroidota</taxon>
        <taxon>Bacteroidia</taxon>
        <taxon>Marinilabiliales</taxon>
        <taxon>Prolixibacteraceae</taxon>
        <taxon>Aquipluma</taxon>
    </lineage>
</organism>
<name>A0A5K7SCE4_9BACT</name>
<dbReference type="AlphaFoldDB" id="A0A5K7SCE4"/>
<feature type="domain" description="Transposase InsH N-terminal" evidence="1">
    <location>
        <begin position="44"/>
        <end position="121"/>
    </location>
</feature>
<dbReference type="Pfam" id="PF05598">
    <property type="entry name" value="DUF772"/>
    <property type="match status" value="1"/>
</dbReference>
<dbReference type="RefSeq" id="WP_318347523.1">
    <property type="nucleotide sequence ID" value="NZ_AP018694.1"/>
</dbReference>
<dbReference type="Proteomes" id="UP001193389">
    <property type="component" value="Chromosome"/>
</dbReference>
<keyword evidence="4" id="KW-1185">Reference proteome</keyword>
<evidence type="ECO:0000313" key="4">
    <source>
        <dbReference type="Proteomes" id="UP001193389"/>
    </source>
</evidence>
<evidence type="ECO:0000313" key="3">
    <source>
        <dbReference type="EMBL" id="BBE19262.1"/>
    </source>
</evidence>
<sequence>MGKLIRIFERTQPINFLSPQNEYNLYRSSFLSSELGWIYQGIPWKELILSFGLRDKGHGPDSLFSPQGKLALMFLKSYTNFSDRKLIESVNGNLHYQMFCGIMLKAGESLKDFKIVSRIRTELGARFDLDRCQQDLARAWKPLMNQTHVMLEDATCYETQMRYPTNVKLLWESVDWMYHQMALMCKHCKVRMPRSKYLDQKQKYYNYQRRKVIRKVYRQQLQMFRTGESIPDRIVSLSKSYIRPIVRGKEVKKVEFGAKVNTIQIDGLNFIEHLSFNAFNEGTRLKKSVWLARQLFGRITHLAADAIYATNANRSYCTAKHITTNFKRKGRAGKYEDQRQMISRELNIERSTRMEGSFGTEKEHYSLQRIKARTEQNEVIWIFFGIHTANLARLAQRIKAKHQRKAS</sequence>
<evidence type="ECO:0000259" key="1">
    <source>
        <dbReference type="Pfam" id="PF05598"/>
    </source>
</evidence>
<accession>A0A5K7SCE4</accession>
<protein>
    <recommendedName>
        <fullName evidence="5">Transposase</fullName>
    </recommendedName>
</protein>
<feature type="domain" description="Transposase DDE" evidence="2">
    <location>
        <begin position="302"/>
        <end position="377"/>
    </location>
</feature>
<reference evidence="3" key="1">
    <citation type="journal article" date="2020" name="Int. J. Syst. Evol. Microbiol.">
        <title>Aquipluma nitroreducens gen. nov. sp. nov., a novel facultatively anaerobic bacterium isolated from a freshwater lake.</title>
        <authorList>
            <person name="Watanabe M."/>
            <person name="Kojima H."/>
            <person name="Fukui M."/>
        </authorList>
    </citation>
    <scope>NUCLEOTIDE SEQUENCE</scope>
    <source>
        <strain evidence="3">MeG22</strain>
    </source>
</reference>
<proteinExistence type="predicted"/>
<dbReference type="KEGG" id="anf:AQPE_3438"/>
<evidence type="ECO:0000259" key="2">
    <source>
        <dbReference type="Pfam" id="PF13586"/>
    </source>
</evidence>
<gene>
    <name evidence="3" type="ORF">AQPE_3438</name>
</gene>
<evidence type="ECO:0008006" key="5">
    <source>
        <dbReference type="Google" id="ProtNLM"/>
    </source>
</evidence>